<organism evidence="3 4">
    <name type="scientific">Bifidobacterium pullorum subsp. gallinarum</name>
    <dbReference type="NCBI Taxonomy" id="78344"/>
    <lineage>
        <taxon>Bacteria</taxon>
        <taxon>Bacillati</taxon>
        <taxon>Actinomycetota</taxon>
        <taxon>Actinomycetes</taxon>
        <taxon>Bifidobacteriales</taxon>
        <taxon>Bifidobacteriaceae</taxon>
        <taxon>Bifidobacterium</taxon>
    </lineage>
</organism>
<keyword evidence="3" id="KW-0808">Transferase</keyword>
<gene>
    <name evidence="3" type="ORF">BIGA_1500</name>
</gene>
<feature type="domain" description="Penicillin-binding protein transpeptidase" evidence="1">
    <location>
        <begin position="157"/>
        <end position="483"/>
    </location>
</feature>
<dbReference type="GO" id="GO:0071555">
    <property type="term" value="P:cell wall organization"/>
    <property type="evidence" value="ECO:0007669"/>
    <property type="project" value="TreeGrafter"/>
</dbReference>
<dbReference type="EMBL" id="JGYX01000007">
    <property type="protein sequence ID" value="KFI59833.1"/>
    <property type="molecule type" value="Genomic_DNA"/>
</dbReference>
<accession>A0A087AM33</accession>
<dbReference type="PANTHER" id="PTHR30627">
    <property type="entry name" value="PEPTIDOGLYCAN D,D-TRANSPEPTIDASE"/>
    <property type="match status" value="1"/>
</dbReference>
<dbReference type="Proteomes" id="UP000029046">
    <property type="component" value="Unassembled WGS sequence"/>
</dbReference>
<dbReference type="SUPFAM" id="SSF56601">
    <property type="entry name" value="beta-lactamase/transpeptidase-like"/>
    <property type="match status" value="1"/>
</dbReference>
<sequence length="488" mass="51315">MNKALRQLFTAVVALFVVLGLSTTIITAIKADDLNADSRNTRMLYHTIGAPRGAILASDGTVLAQSDPVNDPFSYQRTYSNGPVYAPVTGYFSITHGVDRGIEASRNEQLNGQADSLFWQQLKDTFTGNQSQGASVETSIDPTLQQLAYQLLDGKEGAIIASDPKTGRILAMASTPSYDPNQLAVHDGNQANQAYTDLVSQPTNPMLNRATSQLFPPGSTFKVIVAAAALETGDYQPDTEIPAGASYTLPGTSTDLTNATAAGNGTDGKITLQDALAQSSNTAFAQLGVSLGADSIRDMAENLGYDDQILIDGSTATGSPTYAAASSFPEDPTDDRLALASIGQGDTLSTPLQNLMVAMAVANDGTLMEPTIVDRVRASDLSVISETYPHKMSEAFSADTANKLTQMMEQVIPAENPSLAIDGVSIAAKTGTAQIGESNEANDAWIIGFAPADDPQIAVSVVVHNVNDYGAHAAGPLMRAMMQEALKQ</sequence>
<proteinExistence type="predicted"/>
<dbReference type="Pfam" id="PF00905">
    <property type="entry name" value="Transpeptidase"/>
    <property type="match status" value="1"/>
</dbReference>
<evidence type="ECO:0000313" key="4">
    <source>
        <dbReference type="Proteomes" id="UP000029046"/>
    </source>
</evidence>
<dbReference type="GO" id="GO:0005886">
    <property type="term" value="C:plasma membrane"/>
    <property type="evidence" value="ECO:0007669"/>
    <property type="project" value="TreeGrafter"/>
</dbReference>
<dbReference type="InterPro" id="IPR054120">
    <property type="entry name" value="PBPA_dimer"/>
</dbReference>
<dbReference type="Gene3D" id="3.90.1310.10">
    <property type="entry name" value="Penicillin-binding protein 2a (Domain 2)"/>
    <property type="match status" value="1"/>
</dbReference>
<dbReference type="eggNOG" id="COG0768">
    <property type="taxonomic scope" value="Bacteria"/>
</dbReference>
<dbReference type="AlphaFoldDB" id="A0A087AM33"/>
<keyword evidence="4" id="KW-1185">Reference proteome</keyword>
<dbReference type="RefSeq" id="WP_033506926.1">
    <property type="nucleotide sequence ID" value="NZ_JGYX01000007.1"/>
</dbReference>
<reference evidence="3 4" key="1">
    <citation type="submission" date="2014-03" db="EMBL/GenBank/DDBJ databases">
        <title>Genomics of Bifidobacteria.</title>
        <authorList>
            <person name="Ventura M."/>
            <person name="Milani C."/>
            <person name="Lugli G.A."/>
        </authorList>
    </citation>
    <scope>NUCLEOTIDE SEQUENCE [LARGE SCALE GENOMIC DNA]</scope>
    <source>
        <strain evidence="3 4">LMG 11586</strain>
    </source>
</reference>
<keyword evidence="3" id="KW-0328">Glycosyltransferase</keyword>
<feature type="domain" description="Penicillin binding protein A dimerisation" evidence="2">
    <location>
        <begin position="52"/>
        <end position="136"/>
    </location>
</feature>
<evidence type="ECO:0000259" key="2">
    <source>
        <dbReference type="Pfam" id="PF21922"/>
    </source>
</evidence>
<dbReference type="Pfam" id="PF21922">
    <property type="entry name" value="PBP_dimer_2"/>
    <property type="match status" value="1"/>
</dbReference>
<evidence type="ECO:0000313" key="3">
    <source>
        <dbReference type="EMBL" id="KFI59833.1"/>
    </source>
</evidence>
<protein>
    <submittedName>
        <fullName evidence="3">Penicillin binding protein transpeptidase domain protein</fullName>
        <ecNumber evidence="3">2.4.1.129</ecNumber>
    </submittedName>
</protein>
<dbReference type="GO" id="GO:0008658">
    <property type="term" value="F:penicillin binding"/>
    <property type="evidence" value="ECO:0007669"/>
    <property type="project" value="InterPro"/>
</dbReference>
<dbReference type="EC" id="2.4.1.129" evidence="3"/>
<dbReference type="InterPro" id="IPR001460">
    <property type="entry name" value="PCN-bd_Tpept"/>
</dbReference>
<comment type="caution">
    <text evidence="3">The sequence shown here is derived from an EMBL/GenBank/DDBJ whole genome shotgun (WGS) entry which is preliminary data.</text>
</comment>
<dbReference type="OrthoDB" id="9766847at2"/>
<dbReference type="Gene3D" id="3.40.710.10">
    <property type="entry name" value="DD-peptidase/beta-lactamase superfamily"/>
    <property type="match status" value="1"/>
</dbReference>
<evidence type="ECO:0000259" key="1">
    <source>
        <dbReference type="Pfam" id="PF00905"/>
    </source>
</evidence>
<dbReference type="GO" id="GO:0071972">
    <property type="term" value="F:peptidoglycan L,D-transpeptidase activity"/>
    <property type="evidence" value="ECO:0007669"/>
    <property type="project" value="TreeGrafter"/>
</dbReference>
<dbReference type="InterPro" id="IPR050515">
    <property type="entry name" value="Beta-lactam/transpept"/>
</dbReference>
<name>A0A087AM33_9BIFI</name>
<dbReference type="PANTHER" id="PTHR30627:SF24">
    <property type="entry name" value="PENICILLIN-BINDING PROTEIN 4B"/>
    <property type="match status" value="1"/>
</dbReference>
<dbReference type="InterPro" id="IPR012338">
    <property type="entry name" value="Beta-lactam/transpept-like"/>
</dbReference>
<dbReference type="GO" id="GO:0016757">
    <property type="term" value="F:glycosyltransferase activity"/>
    <property type="evidence" value="ECO:0007669"/>
    <property type="project" value="UniProtKB-KW"/>
</dbReference>